<dbReference type="RefSeq" id="WP_089162157.1">
    <property type="nucleotide sequence ID" value="NZ_MTHB01000119.1"/>
</dbReference>
<proteinExistence type="predicted"/>
<dbReference type="SUPFAM" id="SSF53850">
    <property type="entry name" value="Periplasmic binding protein-like II"/>
    <property type="match status" value="1"/>
</dbReference>
<feature type="domain" description="Solute-binding protein family 3/N-terminal" evidence="2">
    <location>
        <begin position="24"/>
        <end position="240"/>
    </location>
</feature>
<dbReference type="InterPro" id="IPR001638">
    <property type="entry name" value="Solute-binding_3/MltF_N"/>
</dbReference>
<protein>
    <submittedName>
        <fullName evidence="3">Putative extracellular solute-binding protein</fullName>
    </submittedName>
</protein>
<evidence type="ECO:0000259" key="2">
    <source>
        <dbReference type="SMART" id="SM00062"/>
    </source>
</evidence>
<dbReference type="Pfam" id="PF00497">
    <property type="entry name" value="SBP_bac_3"/>
    <property type="match status" value="1"/>
</dbReference>
<evidence type="ECO:0000313" key="3">
    <source>
        <dbReference type="EMBL" id="OXC76731.1"/>
    </source>
</evidence>
<dbReference type="PANTHER" id="PTHR35936">
    <property type="entry name" value="MEMBRANE-BOUND LYTIC MUREIN TRANSGLYCOSYLASE F"/>
    <property type="match status" value="1"/>
</dbReference>
<accession>A0A226WZV8</accession>
<evidence type="ECO:0000313" key="4">
    <source>
        <dbReference type="Proteomes" id="UP000214720"/>
    </source>
</evidence>
<organism evidence="3 4">
    <name type="scientific">Caballeronia sordidicola</name>
    <name type="common">Burkholderia sordidicola</name>
    <dbReference type="NCBI Taxonomy" id="196367"/>
    <lineage>
        <taxon>Bacteria</taxon>
        <taxon>Pseudomonadati</taxon>
        <taxon>Pseudomonadota</taxon>
        <taxon>Betaproteobacteria</taxon>
        <taxon>Burkholderiales</taxon>
        <taxon>Burkholderiaceae</taxon>
        <taxon>Caballeronia</taxon>
    </lineage>
</organism>
<dbReference type="AlphaFoldDB" id="A0A226WZV8"/>
<gene>
    <name evidence="3" type="ORF">BSU04_20455</name>
</gene>
<dbReference type="SMART" id="SM00062">
    <property type="entry name" value="PBPb"/>
    <property type="match status" value="1"/>
</dbReference>
<evidence type="ECO:0000256" key="1">
    <source>
        <dbReference type="ARBA" id="ARBA00022729"/>
    </source>
</evidence>
<dbReference type="PANTHER" id="PTHR35936:SF17">
    <property type="entry name" value="ARGININE-BINDING EXTRACELLULAR PROTEIN ARTP"/>
    <property type="match status" value="1"/>
</dbReference>
<dbReference type="EMBL" id="MTHB01000119">
    <property type="protein sequence ID" value="OXC76731.1"/>
    <property type="molecule type" value="Genomic_DNA"/>
</dbReference>
<keyword evidence="1" id="KW-0732">Signal</keyword>
<comment type="caution">
    <text evidence="3">The sequence shown here is derived from an EMBL/GenBank/DDBJ whole genome shotgun (WGS) entry which is preliminary data.</text>
</comment>
<name>A0A226WZV8_CABSO</name>
<sequence length="249" mass="26716">MTNERTFPPAPTPDIVRELAPSGKLRAAINFGNSVLAQLAPDSGKPKGISVDLAYALGEQLQVPVELVGFDAAGKVVEAMSAGQWDIAFLAIDPRRGEDMAFTTPYLTIEGTYLVKSDSRFQETDELDADGVRIAVGAGAAYELFLTRNLKRAQIVRQPTAAAAFQSFLEQELDAVAGVRQVVETFAKRQSGLRVLRGRFMSISQALAVPKERTASAAFLNHFIEAKKADGSVVEYLARSGESGATLAP</sequence>
<reference evidence="4" key="1">
    <citation type="submission" date="2017-01" db="EMBL/GenBank/DDBJ databases">
        <title>Genome Analysis of Deinococcus marmoris KOPRI26562.</title>
        <authorList>
            <person name="Kim J.H."/>
            <person name="Oh H.-M."/>
        </authorList>
    </citation>
    <scope>NUCLEOTIDE SEQUENCE [LARGE SCALE GENOMIC DNA]</scope>
    <source>
        <strain evidence="4">PAMC 26633</strain>
    </source>
</reference>
<dbReference type="OrthoDB" id="571173at2"/>
<dbReference type="Proteomes" id="UP000214720">
    <property type="component" value="Unassembled WGS sequence"/>
</dbReference>
<dbReference type="Gene3D" id="3.40.190.10">
    <property type="entry name" value="Periplasmic binding protein-like II"/>
    <property type="match status" value="2"/>
</dbReference>